<dbReference type="Pfam" id="PF22725">
    <property type="entry name" value="GFO_IDH_MocA_C3"/>
    <property type="match status" value="1"/>
</dbReference>
<dbReference type="STRING" id="78915.A0A4P9XUZ6"/>
<feature type="domain" description="Gfo/Idh/MocA-like oxidoreductase N-terminal" evidence="6">
    <location>
        <begin position="40"/>
        <end position="158"/>
    </location>
</feature>
<comment type="similarity">
    <text evidence="1">Belongs to the Gfo/Idh/MocA family.</text>
</comment>
<dbReference type="InterPro" id="IPR000683">
    <property type="entry name" value="Gfo/Idh/MocA-like_OxRdtase_N"/>
</dbReference>
<evidence type="ECO:0000256" key="2">
    <source>
        <dbReference type="ARBA" id="ARBA00023002"/>
    </source>
</evidence>
<evidence type="ECO:0000256" key="5">
    <source>
        <dbReference type="ARBA" id="ARBA00049233"/>
    </source>
</evidence>
<evidence type="ECO:0000259" key="7">
    <source>
        <dbReference type="Pfam" id="PF22725"/>
    </source>
</evidence>
<dbReference type="GO" id="GO:0047837">
    <property type="term" value="F:D-xylose 1-dehydrogenase (NADP+) activity"/>
    <property type="evidence" value="ECO:0007669"/>
    <property type="project" value="UniProtKB-EC"/>
</dbReference>
<evidence type="ECO:0000313" key="9">
    <source>
        <dbReference type="Proteomes" id="UP000271241"/>
    </source>
</evidence>
<organism evidence="8 9">
    <name type="scientific">Thamnocephalis sphaerospora</name>
    <dbReference type="NCBI Taxonomy" id="78915"/>
    <lineage>
        <taxon>Eukaryota</taxon>
        <taxon>Fungi</taxon>
        <taxon>Fungi incertae sedis</taxon>
        <taxon>Zoopagomycota</taxon>
        <taxon>Zoopagomycotina</taxon>
        <taxon>Zoopagomycetes</taxon>
        <taxon>Zoopagales</taxon>
        <taxon>Sigmoideomycetaceae</taxon>
        <taxon>Thamnocephalis</taxon>
    </lineage>
</organism>
<dbReference type="Proteomes" id="UP000271241">
    <property type="component" value="Unassembled WGS sequence"/>
</dbReference>
<dbReference type="PANTHER" id="PTHR22604:SF105">
    <property type="entry name" value="TRANS-1,2-DIHYDROBENZENE-1,2-DIOL DEHYDROGENASE"/>
    <property type="match status" value="1"/>
</dbReference>
<dbReference type="InterPro" id="IPR055170">
    <property type="entry name" value="GFO_IDH_MocA-like_dom"/>
</dbReference>
<dbReference type="Gene3D" id="3.30.360.10">
    <property type="entry name" value="Dihydrodipicolinate Reductase, domain 2"/>
    <property type="match status" value="1"/>
</dbReference>
<accession>A0A4P9XUZ6</accession>
<keyword evidence="9" id="KW-1185">Reference proteome</keyword>
<dbReference type="Gene3D" id="3.40.50.720">
    <property type="entry name" value="NAD(P)-binding Rossmann-like Domain"/>
    <property type="match status" value="1"/>
</dbReference>
<proteinExistence type="inferred from homology"/>
<dbReference type="InterPro" id="IPR036291">
    <property type="entry name" value="NAD(P)-bd_dom_sf"/>
</dbReference>
<evidence type="ECO:0000256" key="1">
    <source>
        <dbReference type="ARBA" id="ARBA00010928"/>
    </source>
</evidence>
<dbReference type="Pfam" id="PF01408">
    <property type="entry name" value="GFO_IDH_MocA"/>
    <property type="match status" value="1"/>
</dbReference>
<dbReference type="GO" id="GO:0000166">
    <property type="term" value="F:nucleotide binding"/>
    <property type="evidence" value="ECO:0007669"/>
    <property type="project" value="InterPro"/>
</dbReference>
<reference evidence="9" key="1">
    <citation type="journal article" date="2018" name="Nat. Microbiol.">
        <title>Leveraging single-cell genomics to expand the fungal tree of life.</title>
        <authorList>
            <person name="Ahrendt S.R."/>
            <person name="Quandt C.A."/>
            <person name="Ciobanu D."/>
            <person name="Clum A."/>
            <person name="Salamov A."/>
            <person name="Andreopoulos B."/>
            <person name="Cheng J.F."/>
            <person name="Woyke T."/>
            <person name="Pelin A."/>
            <person name="Henrissat B."/>
            <person name="Reynolds N.K."/>
            <person name="Benny G.L."/>
            <person name="Smith M.E."/>
            <person name="James T.Y."/>
            <person name="Grigoriev I.V."/>
        </authorList>
    </citation>
    <scope>NUCLEOTIDE SEQUENCE [LARGE SCALE GENOMIC DNA]</scope>
    <source>
        <strain evidence="9">RSA 1356</strain>
    </source>
</reference>
<dbReference type="InterPro" id="IPR050984">
    <property type="entry name" value="Gfo/Idh/MocA_domain"/>
</dbReference>
<evidence type="ECO:0000256" key="3">
    <source>
        <dbReference type="ARBA" id="ARBA00038984"/>
    </source>
</evidence>
<name>A0A4P9XUZ6_9FUNG</name>
<gene>
    <name evidence="8" type="ORF">THASP1DRAFT_28175</name>
</gene>
<dbReference type="PANTHER" id="PTHR22604">
    <property type="entry name" value="OXIDOREDUCTASES"/>
    <property type="match status" value="1"/>
</dbReference>
<dbReference type="SUPFAM" id="SSF55347">
    <property type="entry name" value="Glyceraldehyde-3-phosphate dehydrogenase-like, C-terminal domain"/>
    <property type="match status" value="1"/>
</dbReference>
<evidence type="ECO:0000259" key="6">
    <source>
        <dbReference type="Pfam" id="PF01408"/>
    </source>
</evidence>
<sequence>MSSADANPSAPANTASPGLFVRLWRLAFPPPALPRDSDALRIGILGAASIAPMSLITPARHVPGILVASVAARSHERAKQFAVKHGIPTTHASYDELINDPSIDAIYNPLPNSLHYEWTMKAIQAGKHVLLEKPATSNADEAERLVAAAKTKGVVLLEAFHYRFHPAMLRVLDIVHSGELGELRRIECRAVAPNVFNADDIRFNLGLAGGACMDIGSYALNAIRAVVGGIVPERVHEATAELVAPDVDHTMHFTLDFDDGVTAVGEASLNCSWFNMISSLRVIGSQKELCLRNYILPTIWHSIVVQELPGGKKRTEKHYGDGSTTYAYMLHHFVALCRGETDDYVVTHDDTVGNMRTMDMVYQAAGLSVRGPPTPNA</sequence>
<dbReference type="EMBL" id="KZ992473">
    <property type="protein sequence ID" value="RKP10058.1"/>
    <property type="molecule type" value="Genomic_DNA"/>
</dbReference>
<keyword evidence="2" id="KW-0560">Oxidoreductase</keyword>
<comment type="catalytic activity">
    <reaction evidence="5">
        <text>D-xylose + NADP(+) = D-xylono-1,5-lactone + NADPH + H(+)</text>
        <dbReference type="Rhea" id="RHEA:22000"/>
        <dbReference type="ChEBI" id="CHEBI:15378"/>
        <dbReference type="ChEBI" id="CHEBI:15867"/>
        <dbReference type="ChEBI" id="CHEBI:53455"/>
        <dbReference type="ChEBI" id="CHEBI:57783"/>
        <dbReference type="ChEBI" id="CHEBI:58349"/>
        <dbReference type="EC" id="1.1.1.179"/>
    </reaction>
</comment>
<evidence type="ECO:0000313" key="8">
    <source>
        <dbReference type="EMBL" id="RKP10058.1"/>
    </source>
</evidence>
<dbReference type="SUPFAM" id="SSF51735">
    <property type="entry name" value="NAD(P)-binding Rossmann-fold domains"/>
    <property type="match status" value="1"/>
</dbReference>
<feature type="domain" description="GFO/IDH/MocA-like oxidoreductase" evidence="7">
    <location>
        <begin position="170"/>
        <end position="286"/>
    </location>
</feature>
<dbReference type="EC" id="1.1.1.179" evidence="3"/>
<evidence type="ECO:0000256" key="4">
    <source>
        <dbReference type="ARBA" id="ARBA00042988"/>
    </source>
</evidence>
<dbReference type="OrthoDB" id="2129491at2759"/>
<dbReference type="AlphaFoldDB" id="A0A4P9XUZ6"/>
<protein>
    <recommendedName>
        <fullName evidence="3">D-xylose 1-dehydrogenase (NADP(+), D-xylono-1,5-lactone-forming)</fullName>
        <ecNumber evidence="3">1.1.1.179</ecNumber>
    </recommendedName>
    <alternativeName>
        <fullName evidence="4">D-xylose-NADP dehydrogenase</fullName>
    </alternativeName>
</protein>